<evidence type="ECO:0000313" key="6">
    <source>
        <dbReference type="EMBL" id="KAK7075502.1"/>
    </source>
</evidence>
<evidence type="ECO:0000256" key="3">
    <source>
        <dbReference type="PROSITE-ProRule" id="PRU00059"/>
    </source>
</evidence>
<sequence length="768" mass="84777">MNGLLNYENNLFCQWIIEVNQGQGINFHFNSFDLEGSSPSCRYDYVIITDLNLNQTLHRDRLCGSSIPNDMLSWTNRVSVVFRTDLSIVRTGFNLTYTAAAPSTGTIQPPTTTMNVSTTTPTPPEPSCLPQTNLTNNMGNIIVPINGASSYENNQFCRWIIEVDQGQGLNFHFNSFDLEGSSPSCRYDYVIITDLILNQTLHRDRLCGSSIPNDMLSWTNRVSIVFRTDISVVRAGFNLTYTAAAPSTAIIPPQTDSTTRYRTTMGLNTSSSAPPEQSCLPETNLTSDMGNIIVPINGASNYQNNQLCRWVIEVNQGQGVNFHFNSFDLEGNSPSCPFDYVIITDLNLNQTLHRDRLCGSSIPNDMLSWTNRVSIVFRTDISVVRAGFNLTYTAAAPSTAIIPAQTDSTTRYRTTMGLNTSSSAPPEQSCLPETNLTSDMGNIIVPINGASNYQNNQLCRWVIEVNQGQGVNFHFNSFDLEGNSPSCPFDYVIITDLNLNQTLHRDRLCGASIPDDMLSWTNRVSVVFRSDGSVVGTGFNLSYSSAAPSTDFMQTSTVTATTSTLPSCLPLTNLTSDNGTISVPIYGEALYKNYLHCEWVIEVSLGYVANIIFTHLDLEGTYPSCSFDAIFITDGYTNQQLHEGGICGSSLPNVSLTSSSNRVRIVFDTDGSVVRSGFSLNYVAVLPEANTTSLTGLFTTTTVPRRRKNDATKDLGDTKTVKTEMPKVTKMALENKKKLKTTPKTNKVQEKIEKKMEYIKEALQKPLK</sequence>
<accession>A0AAN9A9Y2</accession>
<dbReference type="SMART" id="SM00042">
    <property type="entry name" value="CUB"/>
    <property type="match status" value="5"/>
</dbReference>
<dbReference type="Proteomes" id="UP001381693">
    <property type="component" value="Unassembled WGS sequence"/>
</dbReference>
<protein>
    <recommendedName>
        <fullName evidence="5">CUB domain-containing protein</fullName>
    </recommendedName>
</protein>
<keyword evidence="7" id="KW-1185">Reference proteome</keyword>
<organism evidence="6 7">
    <name type="scientific">Halocaridina rubra</name>
    <name type="common">Hawaiian red shrimp</name>
    <dbReference type="NCBI Taxonomy" id="373956"/>
    <lineage>
        <taxon>Eukaryota</taxon>
        <taxon>Metazoa</taxon>
        <taxon>Ecdysozoa</taxon>
        <taxon>Arthropoda</taxon>
        <taxon>Crustacea</taxon>
        <taxon>Multicrustacea</taxon>
        <taxon>Malacostraca</taxon>
        <taxon>Eumalacostraca</taxon>
        <taxon>Eucarida</taxon>
        <taxon>Decapoda</taxon>
        <taxon>Pleocyemata</taxon>
        <taxon>Caridea</taxon>
        <taxon>Atyoidea</taxon>
        <taxon>Atyidae</taxon>
        <taxon>Halocaridina</taxon>
    </lineage>
</organism>
<evidence type="ECO:0000313" key="7">
    <source>
        <dbReference type="Proteomes" id="UP001381693"/>
    </source>
</evidence>
<name>A0AAN9A9Y2_HALRR</name>
<dbReference type="Gene3D" id="2.60.120.290">
    <property type="entry name" value="Spermadhesin, CUB domain"/>
    <property type="match status" value="5"/>
</dbReference>
<comment type="caution">
    <text evidence="3">Lacks conserved residue(s) required for the propagation of feature annotation.</text>
</comment>
<dbReference type="PANTHER" id="PTHR24251:SF37">
    <property type="entry name" value="CUB DOMAIN-CONTAINING PROTEIN"/>
    <property type="match status" value="1"/>
</dbReference>
<feature type="compositionally biased region" description="Low complexity" evidence="4">
    <location>
        <begin position="109"/>
        <end position="120"/>
    </location>
</feature>
<keyword evidence="1" id="KW-0677">Repeat</keyword>
<evidence type="ECO:0000259" key="5">
    <source>
        <dbReference type="PROSITE" id="PS01180"/>
    </source>
</evidence>
<dbReference type="AlphaFoldDB" id="A0AAN9A9Y2"/>
<feature type="domain" description="CUB" evidence="5">
    <location>
        <begin position="430"/>
        <end position="546"/>
    </location>
</feature>
<feature type="domain" description="CUB" evidence="5">
    <location>
        <begin position="279"/>
        <end position="395"/>
    </location>
</feature>
<comment type="caution">
    <text evidence="6">The sequence shown here is derived from an EMBL/GenBank/DDBJ whole genome shotgun (WGS) entry which is preliminary data.</text>
</comment>
<evidence type="ECO:0000256" key="1">
    <source>
        <dbReference type="ARBA" id="ARBA00022737"/>
    </source>
</evidence>
<dbReference type="PANTHER" id="PTHR24251">
    <property type="entry name" value="OVOCHYMASE-RELATED"/>
    <property type="match status" value="1"/>
</dbReference>
<dbReference type="EMBL" id="JAXCGZ010010529">
    <property type="protein sequence ID" value="KAK7075502.1"/>
    <property type="molecule type" value="Genomic_DNA"/>
</dbReference>
<feature type="region of interest" description="Disordered" evidence="4">
    <location>
        <begin position="104"/>
        <end position="125"/>
    </location>
</feature>
<dbReference type="SUPFAM" id="SSF49854">
    <property type="entry name" value="Spermadhesin, CUB domain"/>
    <property type="match status" value="5"/>
</dbReference>
<keyword evidence="2" id="KW-1015">Disulfide bond</keyword>
<feature type="domain" description="CUB" evidence="5">
    <location>
        <begin position="568"/>
        <end position="685"/>
    </location>
</feature>
<gene>
    <name evidence="6" type="ORF">SK128_013289</name>
</gene>
<feature type="domain" description="CUB" evidence="5">
    <location>
        <begin position="128"/>
        <end position="244"/>
    </location>
</feature>
<feature type="domain" description="CUB" evidence="5">
    <location>
        <begin position="1"/>
        <end position="100"/>
    </location>
</feature>
<dbReference type="InterPro" id="IPR000859">
    <property type="entry name" value="CUB_dom"/>
</dbReference>
<dbReference type="FunFam" id="2.60.120.290:FF:000005">
    <property type="entry name" value="Procollagen C-endopeptidase enhancer 1"/>
    <property type="match status" value="4"/>
</dbReference>
<evidence type="ECO:0000256" key="2">
    <source>
        <dbReference type="ARBA" id="ARBA00023157"/>
    </source>
</evidence>
<evidence type="ECO:0000256" key="4">
    <source>
        <dbReference type="SAM" id="MobiDB-lite"/>
    </source>
</evidence>
<dbReference type="InterPro" id="IPR035914">
    <property type="entry name" value="Sperma_CUB_dom_sf"/>
</dbReference>
<dbReference type="CDD" id="cd00041">
    <property type="entry name" value="CUB"/>
    <property type="match status" value="5"/>
</dbReference>
<reference evidence="6 7" key="1">
    <citation type="submission" date="2023-11" db="EMBL/GenBank/DDBJ databases">
        <title>Halocaridina rubra genome assembly.</title>
        <authorList>
            <person name="Smith C."/>
        </authorList>
    </citation>
    <scope>NUCLEOTIDE SEQUENCE [LARGE SCALE GENOMIC DNA]</scope>
    <source>
        <strain evidence="6">EP-1</strain>
        <tissue evidence="6">Whole</tissue>
    </source>
</reference>
<proteinExistence type="predicted"/>
<dbReference type="Pfam" id="PF00431">
    <property type="entry name" value="CUB"/>
    <property type="match status" value="5"/>
</dbReference>
<dbReference type="PROSITE" id="PS01180">
    <property type="entry name" value="CUB"/>
    <property type="match status" value="5"/>
</dbReference>